<reference evidence="9 10" key="1">
    <citation type="submission" date="2018-11" db="EMBL/GenBank/DDBJ databases">
        <title>The draft genome sequence of Amphritea opalescens ANRC-JH13T.</title>
        <authorList>
            <person name="Fang Z."/>
            <person name="Zhang Y."/>
            <person name="Han X."/>
        </authorList>
    </citation>
    <scope>NUCLEOTIDE SEQUENCE [LARGE SCALE GENOMIC DNA]</scope>
    <source>
        <strain evidence="9 10">ANRC-JH13</strain>
    </source>
</reference>
<protein>
    <submittedName>
        <fullName evidence="9">Branched-chain amino acid ABC transporter permease</fullName>
    </submittedName>
</protein>
<evidence type="ECO:0000256" key="8">
    <source>
        <dbReference type="SAM" id="Phobius"/>
    </source>
</evidence>
<dbReference type="EMBL" id="RQXW01000016">
    <property type="protein sequence ID" value="RTE64876.1"/>
    <property type="molecule type" value="Genomic_DNA"/>
</dbReference>
<evidence type="ECO:0000256" key="1">
    <source>
        <dbReference type="ARBA" id="ARBA00004651"/>
    </source>
</evidence>
<dbReference type="PANTHER" id="PTHR34979:SF1">
    <property type="entry name" value="INNER MEMBRANE PROTEIN YGAZ"/>
    <property type="match status" value="1"/>
</dbReference>
<evidence type="ECO:0000256" key="4">
    <source>
        <dbReference type="ARBA" id="ARBA00022475"/>
    </source>
</evidence>
<evidence type="ECO:0000313" key="10">
    <source>
        <dbReference type="Proteomes" id="UP000283087"/>
    </source>
</evidence>
<dbReference type="Proteomes" id="UP000283087">
    <property type="component" value="Unassembled WGS sequence"/>
</dbReference>
<dbReference type="GO" id="GO:1903785">
    <property type="term" value="P:L-valine transmembrane transport"/>
    <property type="evidence" value="ECO:0007669"/>
    <property type="project" value="TreeGrafter"/>
</dbReference>
<dbReference type="Pfam" id="PF03591">
    <property type="entry name" value="AzlC"/>
    <property type="match status" value="1"/>
</dbReference>
<feature type="transmembrane region" description="Helical" evidence="8">
    <location>
        <begin position="163"/>
        <end position="180"/>
    </location>
</feature>
<comment type="caution">
    <text evidence="9">The sequence shown here is derived from an EMBL/GenBank/DDBJ whole genome shotgun (WGS) entry which is preliminary data.</text>
</comment>
<dbReference type="OrthoDB" id="9803444at2"/>
<keyword evidence="4" id="KW-1003">Cell membrane</keyword>
<keyword evidence="5 8" id="KW-0812">Transmembrane</keyword>
<evidence type="ECO:0000313" key="9">
    <source>
        <dbReference type="EMBL" id="RTE64876.1"/>
    </source>
</evidence>
<dbReference type="GO" id="GO:0005886">
    <property type="term" value="C:plasma membrane"/>
    <property type="evidence" value="ECO:0007669"/>
    <property type="project" value="UniProtKB-SubCell"/>
</dbReference>
<sequence>MCVKDDRKQFWLGVRDLLPLGSGVLPFGLIVGATGGSLGMSPEMVLGMSALFFAGSAQLAAYSLIQDNAPFVIIVATAIVVNLRFAIYSATFAPLLGPLPKRYRFTLAYMLSDQTYGLCSMPAQMQKTTPERIWYLAGVTLALYVTWLISVTLGIVLGAGIPAHWSLEFTIPLAFLAMLITTITSRLLFMVAVISGCCAIAFQLLPFNSGFIVAVAAGVLGGLLLPSWLKRKGSHE</sequence>
<evidence type="ECO:0000256" key="6">
    <source>
        <dbReference type="ARBA" id="ARBA00022989"/>
    </source>
</evidence>
<evidence type="ECO:0000256" key="7">
    <source>
        <dbReference type="ARBA" id="ARBA00023136"/>
    </source>
</evidence>
<feature type="transmembrane region" description="Helical" evidence="8">
    <location>
        <begin position="133"/>
        <end position="157"/>
    </location>
</feature>
<feature type="transmembrane region" description="Helical" evidence="8">
    <location>
        <begin position="187"/>
        <end position="205"/>
    </location>
</feature>
<dbReference type="InterPro" id="IPR011606">
    <property type="entry name" value="Brnchd-chn_aa_trnsp_permease"/>
</dbReference>
<evidence type="ECO:0000256" key="5">
    <source>
        <dbReference type="ARBA" id="ARBA00022692"/>
    </source>
</evidence>
<dbReference type="AlphaFoldDB" id="A0A430KN43"/>
<accession>A0A430KN43</accession>
<name>A0A430KN43_9GAMM</name>
<evidence type="ECO:0000256" key="2">
    <source>
        <dbReference type="ARBA" id="ARBA00010735"/>
    </source>
</evidence>
<keyword evidence="3" id="KW-0813">Transport</keyword>
<proteinExistence type="inferred from homology"/>
<feature type="transmembrane region" description="Helical" evidence="8">
    <location>
        <begin position="20"/>
        <end position="38"/>
    </location>
</feature>
<feature type="transmembrane region" description="Helical" evidence="8">
    <location>
        <begin position="211"/>
        <end position="229"/>
    </location>
</feature>
<keyword evidence="7 8" id="KW-0472">Membrane</keyword>
<dbReference type="PANTHER" id="PTHR34979">
    <property type="entry name" value="INNER MEMBRANE PROTEIN YGAZ"/>
    <property type="match status" value="1"/>
</dbReference>
<gene>
    <name evidence="9" type="ORF">EH243_15230</name>
</gene>
<organism evidence="9 10">
    <name type="scientific">Amphritea opalescens</name>
    <dbReference type="NCBI Taxonomy" id="2490544"/>
    <lineage>
        <taxon>Bacteria</taxon>
        <taxon>Pseudomonadati</taxon>
        <taxon>Pseudomonadota</taxon>
        <taxon>Gammaproteobacteria</taxon>
        <taxon>Oceanospirillales</taxon>
        <taxon>Oceanospirillaceae</taxon>
        <taxon>Amphritea</taxon>
    </lineage>
</organism>
<comment type="similarity">
    <text evidence="2">Belongs to the AzlC family.</text>
</comment>
<keyword evidence="10" id="KW-1185">Reference proteome</keyword>
<keyword evidence="6 8" id="KW-1133">Transmembrane helix</keyword>
<evidence type="ECO:0000256" key="3">
    <source>
        <dbReference type="ARBA" id="ARBA00022448"/>
    </source>
</evidence>
<comment type="subcellular location">
    <subcellularLocation>
        <location evidence="1">Cell membrane</location>
        <topology evidence="1">Multi-pass membrane protein</topology>
    </subcellularLocation>
</comment>